<keyword evidence="2" id="KW-1133">Transmembrane helix</keyword>
<keyword evidence="5" id="KW-1185">Reference proteome</keyword>
<dbReference type="Proteomes" id="UP000823588">
    <property type="component" value="Unassembled WGS sequence"/>
</dbReference>
<keyword evidence="2" id="KW-0472">Membrane</keyword>
<dbReference type="Gene3D" id="3.30.70.2050">
    <property type="match status" value="1"/>
</dbReference>
<feature type="region of interest" description="Disordered" evidence="1">
    <location>
        <begin position="608"/>
        <end position="660"/>
    </location>
</feature>
<name>A0A8T4GCB8_9EURY</name>
<dbReference type="InterPro" id="IPR007742">
    <property type="entry name" value="NosD_dom"/>
</dbReference>
<dbReference type="SUPFAM" id="SSF160387">
    <property type="entry name" value="NosL/MerB-like"/>
    <property type="match status" value="1"/>
</dbReference>
<dbReference type="Pfam" id="PF05573">
    <property type="entry name" value="NosL"/>
    <property type="match status" value="1"/>
</dbReference>
<keyword evidence="2" id="KW-0812">Transmembrane</keyword>
<dbReference type="OrthoDB" id="29186at2157"/>
<feature type="region of interest" description="Disordered" evidence="1">
    <location>
        <begin position="296"/>
        <end position="318"/>
    </location>
</feature>
<dbReference type="InterPro" id="IPR012334">
    <property type="entry name" value="Pectin_lyas_fold"/>
</dbReference>
<organism evidence="4 5">
    <name type="scientific">Halorubrum alkaliphilum</name>
    <dbReference type="NCBI Taxonomy" id="261290"/>
    <lineage>
        <taxon>Archaea</taxon>
        <taxon>Methanobacteriati</taxon>
        <taxon>Methanobacteriota</taxon>
        <taxon>Stenosarchaea group</taxon>
        <taxon>Halobacteria</taxon>
        <taxon>Halobacteriales</taxon>
        <taxon>Haloferacaceae</taxon>
        <taxon>Halorubrum</taxon>
    </lineage>
</organism>
<evidence type="ECO:0000256" key="2">
    <source>
        <dbReference type="SAM" id="Phobius"/>
    </source>
</evidence>
<evidence type="ECO:0000313" key="5">
    <source>
        <dbReference type="Proteomes" id="UP000823588"/>
    </source>
</evidence>
<dbReference type="Gene3D" id="2.160.20.10">
    <property type="entry name" value="Single-stranded right-handed beta-helix, Pectin lyase-like"/>
    <property type="match status" value="1"/>
</dbReference>
<dbReference type="SMART" id="SM00710">
    <property type="entry name" value="PbH1"/>
    <property type="match status" value="5"/>
</dbReference>
<accession>A0A8T4GCB8</accession>
<feature type="compositionally biased region" description="Acidic residues" evidence="1">
    <location>
        <begin position="649"/>
        <end position="660"/>
    </location>
</feature>
<reference evidence="4" key="1">
    <citation type="submission" date="2021-03" db="EMBL/GenBank/DDBJ databases">
        <title>Genomic Encyclopedia of Type Strains, Phase IV (KMG-IV): sequencing the most valuable type-strain genomes for metagenomic binning, comparative biology and taxonomic classification.</title>
        <authorList>
            <person name="Goeker M."/>
        </authorList>
    </citation>
    <scope>NUCLEOTIDE SEQUENCE</scope>
    <source>
        <strain evidence="4">DSM 23564</strain>
    </source>
</reference>
<sequence length="660" mass="69939">MLRIDPFGDRSRLAGWIVAVAVLVAVLVAGGAFLADPAASTPDPVAYDDTVELGLSAETDAEMSSDATVPRVQVFYSQFQYVVGYHGVETFVDALADDRTERQLGFPVTVYVQTFDDADPHTIDEDRFAASEQPEWSPAEEAVYVVDGDVESTAGETLVPFADRGAAERFAASHDGHVVDWETLRDRSFDVDAADAVRLVAPERWAAADDRIRKSGDRIDRPESIIVGEDEPTVEAAVDAAEPNTTVRVPPGEYDETVVVDEPITIAGEDATIRGNGTGSVIEVRSPDVGIVGLSLSGTGNETRDPDAAGGPPDDGEDWDTNVQLGYGHGDAGIRAVDAPGLVVEDVRIDTDASGVLLRDGSDATLTGLHVRGADDWRDGFMGVVGMESQVTVDDSRFEDGRDGVYLHRADGSVVRNSTFLGTRYGAHLMYTADSLIADNVARDQLYGGITVMTRPSGNAIVGNDVRDSPAGIQASGTRTYIAYNTLANNGLGLSTSSRSSLYEHNVLLDNEEGARATTVVPSSRVAANDFVGNDDHAGAGAGPLRIWADGDRGNHWEGADAGFRAADRAYEPTSPVDAALHRDPAATTLAESPAARLLDHLIGTVPGARSGSIVDPVPVTDPHSPDRIEAVREGGGDPVHPDWRGDIDADENAQDDTND</sequence>
<protein>
    <submittedName>
        <fullName evidence="4">Nitrous oxidase accessory protein NosD/nitrous oxide reductase accessory protein NosL</fullName>
    </submittedName>
</protein>
<dbReference type="AlphaFoldDB" id="A0A8T4GCB8"/>
<dbReference type="EMBL" id="JAGGKQ010000005">
    <property type="protein sequence ID" value="MBP1922104.1"/>
    <property type="molecule type" value="Genomic_DNA"/>
</dbReference>
<evidence type="ECO:0000259" key="3">
    <source>
        <dbReference type="Pfam" id="PF05048"/>
    </source>
</evidence>
<proteinExistence type="predicted"/>
<feature type="domain" description="Periplasmic copper-binding protein NosD beta helix" evidence="3">
    <location>
        <begin position="389"/>
        <end position="559"/>
    </location>
</feature>
<feature type="transmembrane region" description="Helical" evidence="2">
    <location>
        <begin position="12"/>
        <end position="35"/>
    </location>
</feature>
<dbReference type="InterPro" id="IPR008719">
    <property type="entry name" value="N2O_reductase_NosL"/>
</dbReference>
<dbReference type="SUPFAM" id="SSF51126">
    <property type="entry name" value="Pectin lyase-like"/>
    <property type="match status" value="1"/>
</dbReference>
<feature type="compositionally biased region" description="Basic and acidic residues" evidence="1">
    <location>
        <begin position="624"/>
        <end position="648"/>
    </location>
</feature>
<comment type="caution">
    <text evidence="4">The sequence shown here is derived from an EMBL/GenBank/DDBJ whole genome shotgun (WGS) entry which is preliminary data.</text>
</comment>
<evidence type="ECO:0000313" key="4">
    <source>
        <dbReference type="EMBL" id="MBP1922104.1"/>
    </source>
</evidence>
<dbReference type="InterPro" id="IPR011050">
    <property type="entry name" value="Pectin_lyase_fold/virulence"/>
</dbReference>
<dbReference type="Pfam" id="PF05048">
    <property type="entry name" value="NosD"/>
    <property type="match status" value="1"/>
</dbReference>
<dbReference type="RefSeq" id="WP_209483958.1">
    <property type="nucleotide sequence ID" value="NZ_JAGGKQ010000005.1"/>
</dbReference>
<evidence type="ECO:0000256" key="1">
    <source>
        <dbReference type="SAM" id="MobiDB-lite"/>
    </source>
</evidence>
<dbReference type="InterPro" id="IPR006626">
    <property type="entry name" value="PbH1"/>
</dbReference>
<gene>
    <name evidence="4" type="ORF">J2751_001109</name>
</gene>